<gene>
    <name evidence="2" type="ORF">GDO78_014157</name>
</gene>
<proteinExistence type="predicted"/>
<sequence length="95" mass="10911">MLRVLENHLKNRPHKDSNVLRAPTDQPSLQLPRAQFSWRREWEWNGPPGKVLTEVHREADSPDETAIHMTTFGDPARFSAPNSNQGQHNLSFISD</sequence>
<feature type="compositionally biased region" description="Basic and acidic residues" evidence="1">
    <location>
        <begin position="1"/>
        <end position="18"/>
    </location>
</feature>
<evidence type="ECO:0000313" key="2">
    <source>
        <dbReference type="EMBL" id="KAG9471578.1"/>
    </source>
</evidence>
<dbReference type="EMBL" id="WNTK01000127">
    <property type="protein sequence ID" value="KAG9471578.1"/>
    <property type="molecule type" value="Genomic_DNA"/>
</dbReference>
<dbReference type="OrthoDB" id="8938333at2759"/>
<evidence type="ECO:0000313" key="3">
    <source>
        <dbReference type="Proteomes" id="UP000770717"/>
    </source>
</evidence>
<evidence type="ECO:0000256" key="1">
    <source>
        <dbReference type="SAM" id="MobiDB-lite"/>
    </source>
</evidence>
<feature type="region of interest" description="Disordered" evidence="1">
    <location>
        <begin position="1"/>
        <end position="28"/>
    </location>
</feature>
<keyword evidence="3" id="KW-1185">Reference proteome</keyword>
<comment type="caution">
    <text evidence="2">The sequence shown here is derived from an EMBL/GenBank/DDBJ whole genome shotgun (WGS) entry which is preliminary data.</text>
</comment>
<dbReference type="Proteomes" id="UP000770717">
    <property type="component" value="Unassembled WGS sequence"/>
</dbReference>
<organism evidence="2 3">
    <name type="scientific">Eleutherodactylus coqui</name>
    <name type="common">Puerto Rican coqui</name>
    <dbReference type="NCBI Taxonomy" id="57060"/>
    <lineage>
        <taxon>Eukaryota</taxon>
        <taxon>Metazoa</taxon>
        <taxon>Chordata</taxon>
        <taxon>Craniata</taxon>
        <taxon>Vertebrata</taxon>
        <taxon>Euteleostomi</taxon>
        <taxon>Amphibia</taxon>
        <taxon>Batrachia</taxon>
        <taxon>Anura</taxon>
        <taxon>Neobatrachia</taxon>
        <taxon>Hyloidea</taxon>
        <taxon>Eleutherodactylidae</taxon>
        <taxon>Eleutherodactylinae</taxon>
        <taxon>Eleutherodactylus</taxon>
        <taxon>Eleutherodactylus</taxon>
    </lineage>
</organism>
<reference evidence="2" key="1">
    <citation type="thesis" date="2020" institute="ProQuest LLC" country="789 East Eisenhower Parkway, Ann Arbor, MI, USA">
        <title>Comparative Genomics and Chromosome Evolution.</title>
        <authorList>
            <person name="Mudd A.B."/>
        </authorList>
    </citation>
    <scope>NUCLEOTIDE SEQUENCE</scope>
    <source>
        <strain evidence="2">HN-11 Male</strain>
        <tissue evidence="2">Kidney and liver</tissue>
    </source>
</reference>
<protein>
    <submittedName>
        <fullName evidence="2">Uncharacterized protein</fullName>
    </submittedName>
</protein>
<name>A0A8J6ELE3_ELECQ</name>
<accession>A0A8J6ELE3</accession>
<dbReference type="AlphaFoldDB" id="A0A8J6ELE3"/>